<feature type="domain" description="6-phosphogluconate dehydrogenase NADP-binding" evidence="5">
    <location>
        <begin position="3"/>
        <end position="145"/>
    </location>
</feature>
<evidence type="ECO:0000256" key="1">
    <source>
        <dbReference type="ARBA" id="ARBA00009080"/>
    </source>
</evidence>
<dbReference type="InterPro" id="IPR008927">
    <property type="entry name" value="6-PGluconate_DH-like_C_sf"/>
</dbReference>
<dbReference type="OrthoDB" id="5176214at2"/>
<dbReference type="EMBL" id="CP073767">
    <property type="protein sequence ID" value="UWZ56213.1"/>
    <property type="molecule type" value="Genomic_DNA"/>
</dbReference>
<keyword evidence="2" id="KW-0560">Oxidoreductase</keyword>
<dbReference type="PANTHER" id="PTHR43580">
    <property type="entry name" value="OXIDOREDUCTASE GLYR1-RELATED"/>
    <property type="match status" value="1"/>
</dbReference>
<comment type="similarity">
    <text evidence="1">Belongs to the HIBADH-related family.</text>
</comment>
<dbReference type="InterPro" id="IPR051265">
    <property type="entry name" value="HIBADH-related_NP60_sf"/>
</dbReference>
<dbReference type="Pfam" id="PF14833">
    <property type="entry name" value="NAD_binding_11"/>
    <property type="match status" value="1"/>
</dbReference>
<dbReference type="SUPFAM" id="SSF48179">
    <property type="entry name" value="6-phosphogluconate dehydrogenase C-terminal domain-like"/>
    <property type="match status" value="1"/>
</dbReference>
<evidence type="ECO:0000259" key="6">
    <source>
        <dbReference type="Pfam" id="PF14833"/>
    </source>
</evidence>
<evidence type="ECO:0000256" key="4">
    <source>
        <dbReference type="PIRSR" id="PIRSR000103-1"/>
    </source>
</evidence>
<sequence length="263" mass="25827">MQKIAVLGLGHMGAPIARRLAAHGFPVTGWSRSARAVEGVAPAPDPAAAVRGADVVITMLTDGTVVRDVVTAAAVAGPATLVDMSTIGPDAVRDLAAALPAGVDLVDAPVAGSTGAAAGGTLRIFAGGTAATVDRVAPVLATLGELHRCGPSGSGAAMKVVLNTALVTALAALAEVLLVADAVGVPRAGALEALRGGPLGIAVERVTGARAAHFPVRLARKDLTLSLGDRDLPVALAAARHLAAADPEADLTTIVTEGPACSS</sequence>
<dbReference type="PIRSF" id="PIRSF000103">
    <property type="entry name" value="HIBADH"/>
    <property type="match status" value="1"/>
</dbReference>
<dbReference type="InterPro" id="IPR036291">
    <property type="entry name" value="NAD(P)-bd_dom_sf"/>
</dbReference>
<dbReference type="Pfam" id="PF03446">
    <property type="entry name" value="NAD_binding_2"/>
    <property type="match status" value="1"/>
</dbReference>
<dbReference type="RefSeq" id="WP_033357953.1">
    <property type="nucleotide sequence ID" value="NZ_CP073767.1"/>
</dbReference>
<feature type="active site" evidence="4">
    <location>
        <position position="159"/>
    </location>
</feature>
<dbReference type="InterPro" id="IPR015815">
    <property type="entry name" value="HIBADH-related"/>
</dbReference>
<dbReference type="InterPro" id="IPR029154">
    <property type="entry name" value="HIBADH-like_NADP-bd"/>
</dbReference>
<dbReference type="InterPro" id="IPR013328">
    <property type="entry name" value="6PGD_dom2"/>
</dbReference>
<gene>
    <name evidence="7" type="ORF">Daura_08555</name>
</gene>
<dbReference type="GO" id="GO:0051287">
    <property type="term" value="F:NAD binding"/>
    <property type="evidence" value="ECO:0007669"/>
    <property type="project" value="InterPro"/>
</dbReference>
<dbReference type="SUPFAM" id="SSF51735">
    <property type="entry name" value="NAD(P)-binding Rossmann-fold domains"/>
    <property type="match status" value="1"/>
</dbReference>
<dbReference type="Proteomes" id="UP001058003">
    <property type="component" value="Chromosome"/>
</dbReference>
<dbReference type="KEGG" id="daur:Daura_08555"/>
<dbReference type="GO" id="GO:0016491">
    <property type="term" value="F:oxidoreductase activity"/>
    <property type="evidence" value="ECO:0007669"/>
    <property type="project" value="UniProtKB-KW"/>
</dbReference>
<dbReference type="Gene3D" id="1.10.1040.10">
    <property type="entry name" value="N-(1-d-carboxylethyl)-l-norvaline Dehydrogenase, domain 2"/>
    <property type="match status" value="1"/>
</dbReference>
<organism evidence="7 8">
    <name type="scientific">Dactylosporangium aurantiacum</name>
    <dbReference type="NCBI Taxonomy" id="35754"/>
    <lineage>
        <taxon>Bacteria</taxon>
        <taxon>Bacillati</taxon>
        <taxon>Actinomycetota</taxon>
        <taxon>Actinomycetes</taxon>
        <taxon>Micromonosporales</taxon>
        <taxon>Micromonosporaceae</taxon>
        <taxon>Dactylosporangium</taxon>
    </lineage>
</organism>
<accession>A0A9Q9MEJ2</accession>
<protein>
    <submittedName>
        <fullName evidence="7">NAD(P)-dependent oxidoreductase</fullName>
    </submittedName>
</protein>
<reference evidence="7" key="1">
    <citation type="submission" date="2021-04" db="EMBL/GenBank/DDBJ databases">
        <title>Dactylosporangium aurantiacum NRRL B-8018 full assembly.</title>
        <authorList>
            <person name="Hartkoorn R.C."/>
            <person name="Beaudoing E."/>
            <person name="Hot D."/>
        </authorList>
    </citation>
    <scope>NUCLEOTIDE SEQUENCE</scope>
    <source>
        <strain evidence="7">NRRL B-8018</strain>
    </source>
</reference>
<dbReference type="Gene3D" id="3.40.50.720">
    <property type="entry name" value="NAD(P)-binding Rossmann-like Domain"/>
    <property type="match status" value="1"/>
</dbReference>
<evidence type="ECO:0000313" key="8">
    <source>
        <dbReference type="Proteomes" id="UP001058003"/>
    </source>
</evidence>
<keyword evidence="3" id="KW-0520">NAD</keyword>
<evidence type="ECO:0000256" key="2">
    <source>
        <dbReference type="ARBA" id="ARBA00023002"/>
    </source>
</evidence>
<dbReference type="PANTHER" id="PTHR43580:SF2">
    <property type="entry name" value="CYTOKINE-LIKE NUCLEAR FACTOR N-PAC"/>
    <property type="match status" value="1"/>
</dbReference>
<feature type="domain" description="3-hydroxyisobutyrate dehydrogenase-like NAD-binding" evidence="6">
    <location>
        <begin position="153"/>
        <end position="243"/>
    </location>
</feature>
<proteinExistence type="inferred from homology"/>
<evidence type="ECO:0000313" key="7">
    <source>
        <dbReference type="EMBL" id="UWZ56213.1"/>
    </source>
</evidence>
<keyword evidence="8" id="KW-1185">Reference proteome</keyword>
<evidence type="ECO:0000256" key="3">
    <source>
        <dbReference type="ARBA" id="ARBA00023027"/>
    </source>
</evidence>
<evidence type="ECO:0000259" key="5">
    <source>
        <dbReference type="Pfam" id="PF03446"/>
    </source>
</evidence>
<dbReference type="AlphaFoldDB" id="A0A9Q9MEJ2"/>
<name>A0A9Q9MEJ2_9ACTN</name>
<dbReference type="GO" id="GO:0050661">
    <property type="term" value="F:NADP binding"/>
    <property type="evidence" value="ECO:0007669"/>
    <property type="project" value="InterPro"/>
</dbReference>
<dbReference type="InterPro" id="IPR006115">
    <property type="entry name" value="6PGDH_NADP-bd"/>
</dbReference>